<accession>A0ABX8Y2D0</accession>
<protein>
    <submittedName>
        <fullName evidence="2">Uncharacterized protein</fullName>
    </submittedName>
</protein>
<organism evidence="2 3">
    <name type="scientific">Streptomyces akebiae</name>
    <dbReference type="NCBI Taxonomy" id="2865673"/>
    <lineage>
        <taxon>Bacteria</taxon>
        <taxon>Bacillati</taxon>
        <taxon>Actinomycetota</taxon>
        <taxon>Actinomycetes</taxon>
        <taxon>Kitasatosporales</taxon>
        <taxon>Streptomycetaceae</taxon>
        <taxon>Streptomyces</taxon>
    </lineage>
</organism>
<evidence type="ECO:0000313" key="3">
    <source>
        <dbReference type="Proteomes" id="UP000827138"/>
    </source>
</evidence>
<sequence length="124" mass="13169">MDALFPPAVDGFVGAHHHGRGLVTAHHDGHAEQLLPGEGCPAEGVPTRRDRRLPDPRRGRRELAGEGARQLFVEGRGHEDAVGSPHVRHHLGQALDGPPELAQDGVEPHGGTRFQAALCETGAV</sequence>
<proteinExistence type="predicted"/>
<dbReference type="EMBL" id="CP080647">
    <property type="protein sequence ID" value="QYX81919.1"/>
    <property type="molecule type" value="Genomic_DNA"/>
</dbReference>
<feature type="region of interest" description="Disordered" evidence="1">
    <location>
        <begin position="36"/>
        <end position="68"/>
    </location>
</feature>
<feature type="region of interest" description="Disordered" evidence="1">
    <location>
        <begin position="89"/>
        <end position="109"/>
    </location>
</feature>
<feature type="compositionally biased region" description="Basic and acidic residues" evidence="1">
    <location>
        <begin position="46"/>
        <end position="64"/>
    </location>
</feature>
<gene>
    <name evidence="2" type="ORF">K1J60_39985</name>
</gene>
<keyword evidence="3" id="KW-1185">Reference proteome</keyword>
<dbReference type="Proteomes" id="UP000827138">
    <property type="component" value="Chromosome"/>
</dbReference>
<evidence type="ECO:0000313" key="2">
    <source>
        <dbReference type="EMBL" id="QYX81919.1"/>
    </source>
</evidence>
<name>A0ABX8Y2D0_9ACTN</name>
<evidence type="ECO:0000256" key="1">
    <source>
        <dbReference type="SAM" id="MobiDB-lite"/>
    </source>
</evidence>
<reference evidence="2 3" key="1">
    <citation type="submission" date="2021-08" db="EMBL/GenBank/DDBJ databases">
        <authorList>
            <person name="Ping M."/>
        </authorList>
    </citation>
    <scope>NUCLEOTIDE SEQUENCE [LARGE SCALE GENOMIC DNA]</scope>
    <source>
        <strain evidence="2 3">MG28</strain>
    </source>
</reference>
<dbReference type="RefSeq" id="WP_220650483.1">
    <property type="nucleotide sequence ID" value="NZ_CP080647.1"/>
</dbReference>